<dbReference type="EMBL" id="QHHQ01000017">
    <property type="protein sequence ID" value="RAH96073.1"/>
    <property type="molecule type" value="Genomic_DNA"/>
</dbReference>
<proteinExistence type="predicted"/>
<dbReference type="OrthoDB" id="8231875at2"/>
<evidence type="ECO:0000313" key="2">
    <source>
        <dbReference type="Proteomes" id="UP000249590"/>
    </source>
</evidence>
<dbReference type="RefSeq" id="WP_111352685.1">
    <property type="nucleotide sequence ID" value="NZ_QHHQ01000017.1"/>
</dbReference>
<organism evidence="1 2">
    <name type="scientific">Acuticoccus sediminis</name>
    <dbReference type="NCBI Taxonomy" id="2184697"/>
    <lineage>
        <taxon>Bacteria</taxon>
        <taxon>Pseudomonadati</taxon>
        <taxon>Pseudomonadota</taxon>
        <taxon>Alphaproteobacteria</taxon>
        <taxon>Hyphomicrobiales</taxon>
        <taxon>Amorphaceae</taxon>
        <taxon>Acuticoccus</taxon>
    </lineage>
</organism>
<comment type="caution">
    <text evidence="1">The sequence shown here is derived from an EMBL/GenBank/DDBJ whole genome shotgun (WGS) entry which is preliminary data.</text>
</comment>
<sequence length="59" mass="6336">MLPNVLDEFAIVAPVPLKHLVQLPISALQTVKGGWSKNALPHGPDLVQLPDALRAEFGL</sequence>
<accession>A0A8B2NNK0</accession>
<gene>
    <name evidence="1" type="ORF">DLJ53_33535</name>
</gene>
<dbReference type="Proteomes" id="UP000249590">
    <property type="component" value="Unassembled WGS sequence"/>
</dbReference>
<name>A0A8B2NNK0_9HYPH</name>
<evidence type="ECO:0000313" key="1">
    <source>
        <dbReference type="EMBL" id="RAH96073.1"/>
    </source>
</evidence>
<reference evidence="1 2" key="1">
    <citation type="submission" date="2018-05" db="EMBL/GenBank/DDBJ databases">
        <title>Acuticoccus sediminis sp. nov., isolated from deep-sea sediment of Indian Ocean.</title>
        <authorList>
            <person name="Liu X."/>
            <person name="Lai Q."/>
            <person name="Du Y."/>
            <person name="Sun F."/>
            <person name="Zhang X."/>
            <person name="Wang S."/>
            <person name="Shao Z."/>
        </authorList>
    </citation>
    <scope>NUCLEOTIDE SEQUENCE [LARGE SCALE GENOMIC DNA]</scope>
    <source>
        <strain evidence="1 2">PTG4-2</strain>
    </source>
</reference>
<dbReference type="AlphaFoldDB" id="A0A8B2NNK0"/>
<keyword evidence="2" id="KW-1185">Reference proteome</keyword>
<protein>
    <submittedName>
        <fullName evidence="1">Uncharacterized protein</fullName>
    </submittedName>
</protein>